<dbReference type="Pfam" id="PF13711">
    <property type="entry name" value="DUF4160"/>
    <property type="match status" value="1"/>
</dbReference>
<protein>
    <submittedName>
        <fullName evidence="1">DUF4160 domain-containing protein</fullName>
    </submittedName>
</protein>
<reference evidence="1" key="2">
    <citation type="submission" date="2022-01" db="EMBL/GenBank/DDBJ databases">
        <authorList>
            <person name="Zivanovic Y."/>
            <person name="Moreira D."/>
            <person name="Lopez-Garcia P."/>
        </authorList>
    </citation>
    <scope>NUCLEOTIDE SEQUENCE</scope>
    <source>
        <strain evidence="1">G9</strain>
    </source>
</reference>
<comment type="caution">
    <text evidence="1">The sequence shown here is derived from an EMBL/GenBank/DDBJ whole genome shotgun (WGS) entry which is preliminary data.</text>
</comment>
<keyword evidence="2" id="KW-1185">Reference proteome</keyword>
<proteinExistence type="predicted"/>
<reference evidence="1" key="1">
    <citation type="journal article" date="2022" name="Genome Biol. Evol.">
        <title>A New Gene Family Diagnostic for Intracellular Biomineralization of Amorphous Ca Carbonates by Cyanobacteria.</title>
        <authorList>
            <person name="Benzerara K."/>
            <person name="Duprat E."/>
            <person name="Bitard-Feildel T."/>
            <person name="Caumes G."/>
            <person name="Cassier-Chauvat C."/>
            <person name="Chauvat F."/>
            <person name="Dezi M."/>
            <person name="Diop S.I."/>
            <person name="Gaschignard G."/>
            <person name="Gorgen S."/>
            <person name="Gugger M."/>
            <person name="Lopez-Garcia P."/>
            <person name="Millet M."/>
            <person name="Skouri-Panet F."/>
            <person name="Moreira D."/>
            <person name="Callebaut I."/>
        </authorList>
    </citation>
    <scope>NUCLEOTIDE SEQUENCE</scope>
    <source>
        <strain evidence="1">G9</strain>
    </source>
</reference>
<dbReference type="EMBL" id="JAKKUT010000002">
    <property type="protein sequence ID" value="MDG2991316.1"/>
    <property type="molecule type" value="Genomic_DNA"/>
</dbReference>
<organism evidence="1 2">
    <name type="scientific">Candidatus Synechococcus calcipolaris G9</name>
    <dbReference type="NCBI Taxonomy" id="1497997"/>
    <lineage>
        <taxon>Bacteria</taxon>
        <taxon>Bacillati</taxon>
        <taxon>Cyanobacteriota</taxon>
        <taxon>Cyanophyceae</taxon>
        <taxon>Synechococcales</taxon>
        <taxon>Synechococcaceae</taxon>
        <taxon>Synechococcus</taxon>
    </lineage>
</organism>
<accession>A0ABT6F0C5</accession>
<gene>
    <name evidence="1" type="ORF">L3556_10295</name>
</gene>
<evidence type="ECO:0000313" key="1">
    <source>
        <dbReference type="EMBL" id="MDG2991316.1"/>
    </source>
</evidence>
<sequence>MPEISRFFGIIIAMYYKEHAPPHFHAKYGGREASIRIDTGEVMDGDLGARAARLVEEWRQIHTSDLMTDWELAQLRHPLNKIEPLE</sequence>
<dbReference type="RefSeq" id="WP_277867187.1">
    <property type="nucleotide sequence ID" value="NZ_JAKKUT010000002.1"/>
</dbReference>
<name>A0ABT6F0C5_9SYNE</name>
<dbReference type="InterPro" id="IPR025427">
    <property type="entry name" value="DUF4160"/>
</dbReference>
<evidence type="ECO:0000313" key="2">
    <source>
        <dbReference type="Proteomes" id="UP001154265"/>
    </source>
</evidence>
<dbReference type="Proteomes" id="UP001154265">
    <property type="component" value="Unassembled WGS sequence"/>
</dbReference>